<accession>A0A5Q2N3X5</accession>
<feature type="domain" description="Methyltransferase type 11" evidence="1">
    <location>
        <begin position="2"/>
        <end position="96"/>
    </location>
</feature>
<keyword evidence="3" id="KW-1185">Reference proteome</keyword>
<evidence type="ECO:0000313" key="3">
    <source>
        <dbReference type="Proteomes" id="UP000366051"/>
    </source>
</evidence>
<dbReference type="AlphaFoldDB" id="A0A5Q2N3X5"/>
<dbReference type="EMBL" id="CP045875">
    <property type="protein sequence ID" value="QGG48589.1"/>
    <property type="molecule type" value="Genomic_DNA"/>
</dbReference>
<evidence type="ECO:0000259" key="1">
    <source>
        <dbReference type="Pfam" id="PF08241"/>
    </source>
</evidence>
<keyword evidence="2" id="KW-0808">Transferase</keyword>
<dbReference type="SUPFAM" id="SSF53335">
    <property type="entry name" value="S-adenosyl-L-methionine-dependent methyltransferases"/>
    <property type="match status" value="1"/>
</dbReference>
<dbReference type="Gene3D" id="3.40.50.150">
    <property type="entry name" value="Vaccinia Virus protein VP39"/>
    <property type="match status" value="1"/>
</dbReference>
<evidence type="ECO:0000313" key="2">
    <source>
        <dbReference type="EMBL" id="QGG48589.1"/>
    </source>
</evidence>
<dbReference type="InterPro" id="IPR029063">
    <property type="entry name" value="SAM-dependent_MTases_sf"/>
</dbReference>
<protein>
    <submittedName>
        <fullName evidence="2">Class I SAM-dependent methyltransferase</fullName>
        <ecNumber evidence="2">2.1.1.-</ecNumber>
    </submittedName>
</protein>
<reference evidence="3" key="1">
    <citation type="submission" date="2019-11" db="EMBL/GenBank/DDBJ databases">
        <title>Genome sequence of Heliorestis convoluta strain HH, an alkaliphilic and minimalistic phototrophic bacterium from a soda lake in Egypt.</title>
        <authorList>
            <person name="Dewey E.D."/>
            <person name="Stokes L.M."/>
            <person name="Burchell B.M."/>
            <person name="Shaffer K.N."/>
            <person name="Huntington A.M."/>
            <person name="Baker J.M."/>
            <person name="Nadendla S."/>
            <person name="Giglio M.G."/>
            <person name="Touchman J.W."/>
            <person name="Blankenship R.E."/>
            <person name="Madigan M.T."/>
            <person name="Sattley W.M."/>
        </authorList>
    </citation>
    <scope>NUCLEOTIDE SEQUENCE [LARGE SCALE GENOMIC DNA]</scope>
    <source>
        <strain evidence="3">HH</strain>
    </source>
</reference>
<name>A0A5Q2N3X5_9FIRM</name>
<organism evidence="2 3">
    <name type="scientific">Heliorestis convoluta</name>
    <dbReference type="NCBI Taxonomy" id="356322"/>
    <lineage>
        <taxon>Bacteria</taxon>
        <taxon>Bacillati</taxon>
        <taxon>Bacillota</taxon>
        <taxon>Clostridia</taxon>
        <taxon>Eubacteriales</taxon>
        <taxon>Heliobacteriaceae</taxon>
        <taxon>Heliorestis</taxon>
    </lineage>
</organism>
<keyword evidence="2" id="KW-0489">Methyltransferase</keyword>
<dbReference type="Pfam" id="PF08241">
    <property type="entry name" value="Methyltransf_11"/>
    <property type="match status" value="1"/>
</dbReference>
<dbReference type="EC" id="2.1.1.-" evidence="2"/>
<dbReference type="CDD" id="cd02440">
    <property type="entry name" value="AdoMet_MTases"/>
    <property type="match status" value="1"/>
</dbReference>
<dbReference type="GO" id="GO:0032259">
    <property type="term" value="P:methylation"/>
    <property type="evidence" value="ECO:0007669"/>
    <property type="project" value="UniProtKB-KW"/>
</dbReference>
<dbReference type="InterPro" id="IPR013216">
    <property type="entry name" value="Methyltransf_11"/>
</dbReference>
<gene>
    <name evidence="2" type="ORF">FTV88_2496</name>
</gene>
<proteinExistence type="predicted"/>
<dbReference type="Proteomes" id="UP000366051">
    <property type="component" value="Chromosome"/>
</dbReference>
<sequence>MGYFSLPMAKMVGDQGKVICIDLQDKMLERLVKRATKEDLLHRIETRVCSYDSLKVSDMKEEIDFVLAFAMIHEVKDKERLYKELYEVLKPKGTLLVVEPKGHVSEKDFAYSMTLCEESGFTLMERPVIGKSNGALFQKGIAFNQK</sequence>
<dbReference type="KEGG" id="hcv:FTV88_2496"/>
<dbReference type="GO" id="GO:0008757">
    <property type="term" value="F:S-adenosylmethionine-dependent methyltransferase activity"/>
    <property type="evidence" value="ECO:0007669"/>
    <property type="project" value="InterPro"/>
</dbReference>